<dbReference type="OrthoDB" id="7554612at2759"/>
<evidence type="ECO:0000256" key="1">
    <source>
        <dbReference type="PROSITE-ProRule" id="PRU00047"/>
    </source>
</evidence>
<dbReference type="SMART" id="SM00343">
    <property type="entry name" value="ZnF_C2HC"/>
    <property type="match status" value="2"/>
</dbReference>
<dbReference type="GO" id="GO:0008270">
    <property type="term" value="F:zinc ion binding"/>
    <property type="evidence" value="ECO:0007669"/>
    <property type="project" value="UniProtKB-KW"/>
</dbReference>
<dbReference type="EMBL" id="LBMM01011028">
    <property type="protein sequence ID" value="KMQ87073.1"/>
    <property type="molecule type" value="Genomic_DNA"/>
</dbReference>
<dbReference type="SUPFAM" id="SSF57756">
    <property type="entry name" value="Retrovirus zinc finger-like domains"/>
    <property type="match status" value="1"/>
</dbReference>
<sequence>MHKPPRTAAVIITGLKEGFSYASALKKARESISLDKLNIEKTKIRRAANGNMLIDVIGHNGAGKAIALKEKLSKVLKDEAKITRSVVKGDLRLVGLDVSTSFKDVIKAICSYGNCVKEDIKVGDIRTLNNRLCTSWVQCPLGAAVKIANLGKIGIGWTLARVDLLATRPTQCFKCWRFGHLRNACKSGDDFSGLCFKCGDSGHAAKQCSAPPACKICLIDGKTSFDRRERNVRACLRRLGRPAQLGGLRIWRYANMEVKFI</sequence>
<protein>
    <submittedName>
        <fullName evidence="3">Gag-pol polyprotein</fullName>
    </submittedName>
</protein>
<dbReference type="Proteomes" id="UP000036403">
    <property type="component" value="Unassembled WGS sequence"/>
</dbReference>
<dbReference type="InterPro" id="IPR001878">
    <property type="entry name" value="Znf_CCHC"/>
</dbReference>
<dbReference type="GO" id="GO:0003676">
    <property type="term" value="F:nucleic acid binding"/>
    <property type="evidence" value="ECO:0007669"/>
    <property type="project" value="InterPro"/>
</dbReference>
<dbReference type="InterPro" id="IPR036875">
    <property type="entry name" value="Znf_CCHC_sf"/>
</dbReference>
<reference evidence="3 4" key="1">
    <citation type="submission" date="2015-04" db="EMBL/GenBank/DDBJ databases">
        <title>Lasius niger genome sequencing.</title>
        <authorList>
            <person name="Konorov E.A."/>
            <person name="Nikitin M.A."/>
            <person name="Kirill M.V."/>
            <person name="Chang P."/>
        </authorList>
    </citation>
    <scope>NUCLEOTIDE SEQUENCE [LARGE SCALE GENOMIC DNA]</scope>
    <source>
        <tissue evidence="3">Whole</tissue>
    </source>
</reference>
<evidence type="ECO:0000259" key="2">
    <source>
        <dbReference type="PROSITE" id="PS50158"/>
    </source>
</evidence>
<dbReference type="PaxDb" id="67767-A0A0J7K9L4"/>
<comment type="caution">
    <text evidence="3">The sequence shown here is derived from an EMBL/GenBank/DDBJ whole genome shotgun (WGS) entry which is preliminary data.</text>
</comment>
<keyword evidence="1" id="KW-0863">Zinc-finger</keyword>
<feature type="domain" description="CCHC-type" evidence="2">
    <location>
        <begin position="195"/>
        <end position="208"/>
    </location>
</feature>
<accession>A0A0J7K9L4</accession>
<proteinExistence type="predicted"/>
<name>A0A0J7K9L4_LASNI</name>
<evidence type="ECO:0000313" key="4">
    <source>
        <dbReference type="Proteomes" id="UP000036403"/>
    </source>
</evidence>
<dbReference type="AlphaFoldDB" id="A0A0J7K9L4"/>
<keyword evidence="1" id="KW-0479">Metal-binding</keyword>
<keyword evidence="1" id="KW-0862">Zinc</keyword>
<dbReference type="Gene3D" id="4.10.60.10">
    <property type="entry name" value="Zinc finger, CCHC-type"/>
    <property type="match status" value="1"/>
</dbReference>
<dbReference type="PROSITE" id="PS50158">
    <property type="entry name" value="ZF_CCHC"/>
    <property type="match status" value="1"/>
</dbReference>
<gene>
    <name evidence="3" type="ORF">RF55_13761</name>
</gene>
<organism evidence="3 4">
    <name type="scientific">Lasius niger</name>
    <name type="common">Black garden ant</name>
    <dbReference type="NCBI Taxonomy" id="67767"/>
    <lineage>
        <taxon>Eukaryota</taxon>
        <taxon>Metazoa</taxon>
        <taxon>Ecdysozoa</taxon>
        <taxon>Arthropoda</taxon>
        <taxon>Hexapoda</taxon>
        <taxon>Insecta</taxon>
        <taxon>Pterygota</taxon>
        <taxon>Neoptera</taxon>
        <taxon>Endopterygota</taxon>
        <taxon>Hymenoptera</taxon>
        <taxon>Apocrita</taxon>
        <taxon>Aculeata</taxon>
        <taxon>Formicoidea</taxon>
        <taxon>Formicidae</taxon>
        <taxon>Formicinae</taxon>
        <taxon>Lasius</taxon>
        <taxon>Lasius</taxon>
    </lineage>
</organism>
<keyword evidence="4" id="KW-1185">Reference proteome</keyword>
<evidence type="ECO:0000313" key="3">
    <source>
        <dbReference type="EMBL" id="KMQ87073.1"/>
    </source>
</evidence>
<dbReference type="Pfam" id="PF00098">
    <property type="entry name" value="zf-CCHC"/>
    <property type="match status" value="1"/>
</dbReference>